<dbReference type="GO" id="GO:0012505">
    <property type="term" value="C:endomembrane system"/>
    <property type="evidence" value="ECO:0007669"/>
    <property type="project" value="TreeGrafter"/>
</dbReference>
<dbReference type="EMBL" id="JAYKXN010000003">
    <property type="protein sequence ID" value="KAK7302991.1"/>
    <property type="molecule type" value="Genomic_DNA"/>
</dbReference>
<dbReference type="GO" id="GO:0016020">
    <property type="term" value="C:membrane"/>
    <property type="evidence" value="ECO:0007669"/>
    <property type="project" value="UniProtKB-SubCell"/>
</dbReference>
<evidence type="ECO:0008006" key="9">
    <source>
        <dbReference type="Google" id="ProtNLM"/>
    </source>
</evidence>
<dbReference type="PANTHER" id="PTHR15664">
    <property type="entry name" value="C20ORF30 PROTEIN"/>
    <property type="match status" value="1"/>
</dbReference>
<organism evidence="7 8">
    <name type="scientific">Clitoria ternatea</name>
    <name type="common">Butterfly pea</name>
    <dbReference type="NCBI Taxonomy" id="43366"/>
    <lineage>
        <taxon>Eukaryota</taxon>
        <taxon>Viridiplantae</taxon>
        <taxon>Streptophyta</taxon>
        <taxon>Embryophyta</taxon>
        <taxon>Tracheophyta</taxon>
        <taxon>Spermatophyta</taxon>
        <taxon>Magnoliopsida</taxon>
        <taxon>eudicotyledons</taxon>
        <taxon>Gunneridae</taxon>
        <taxon>Pentapetalae</taxon>
        <taxon>rosids</taxon>
        <taxon>fabids</taxon>
        <taxon>Fabales</taxon>
        <taxon>Fabaceae</taxon>
        <taxon>Papilionoideae</taxon>
        <taxon>50 kb inversion clade</taxon>
        <taxon>NPAAA clade</taxon>
        <taxon>indigoferoid/millettioid clade</taxon>
        <taxon>Phaseoleae</taxon>
        <taxon>Clitoria</taxon>
    </lineage>
</organism>
<evidence type="ECO:0000256" key="3">
    <source>
        <dbReference type="ARBA" id="ARBA00022692"/>
    </source>
</evidence>
<keyword evidence="8" id="KW-1185">Reference proteome</keyword>
<comment type="caution">
    <text evidence="7">The sequence shown here is derived from an EMBL/GenBank/DDBJ whole genome shotgun (WGS) entry which is preliminary data.</text>
</comment>
<keyword evidence="5 6" id="KW-0472">Membrane</keyword>
<dbReference type="InterPro" id="IPR008590">
    <property type="entry name" value="TMEM_230/134"/>
</dbReference>
<evidence type="ECO:0000256" key="2">
    <source>
        <dbReference type="ARBA" id="ARBA00007743"/>
    </source>
</evidence>
<proteinExistence type="inferred from homology"/>
<comment type="similarity">
    <text evidence="2">Belongs to the TMEM134/TMEM230 family.</text>
</comment>
<dbReference type="InterPro" id="IPR044234">
    <property type="entry name" value="TMEM230"/>
</dbReference>
<name>A0AAN9PLW5_CLITE</name>
<dbReference type="Proteomes" id="UP001359559">
    <property type="component" value="Unassembled WGS sequence"/>
</dbReference>
<dbReference type="PANTHER" id="PTHR15664:SF21">
    <property type="entry name" value="TRANSMEMBRANE PROTEIN 230"/>
    <property type="match status" value="1"/>
</dbReference>
<keyword evidence="4 6" id="KW-1133">Transmembrane helix</keyword>
<sequence>MACQLMCGALLDSALPSASSFEGEVLVEASRARVTEEEKRITLQLLLLSNFHPRMQNASLTLEEPIFIVEVSGSVLSQHPSDLNLIWSLLIWVKNFRIKELRSDMATRRVRYTPLATDEDDYIGDRSRPFDPRFDYTPKALDKVPWKSIALALFLLFLGTGLLFLSYFIFTGHMGGERSQAYGLLALGFLSFLPGFYETRIAYYAWRGAKGYRFSAIPDY</sequence>
<dbReference type="Pfam" id="PF05915">
    <property type="entry name" value="TMEM_230_134"/>
    <property type="match status" value="1"/>
</dbReference>
<accession>A0AAN9PLW5</accession>
<evidence type="ECO:0000256" key="4">
    <source>
        <dbReference type="ARBA" id="ARBA00022989"/>
    </source>
</evidence>
<evidence type="ECO:0000313" key="7">
    <source>
        <dbReference type="EMBL" id="KAK7302991.1"/>
    </source>
</evidence>
<feature type="transmembrane region" description="Helical" evidence="6">
    <location>
        <begin position="182"/>
        <end position="206"/>
    </location>
</feature>
<comment type="subcellular location">
    <subcellularLocation>
        <location evidence="1">Membrane</location>
        <topology evidence="1">Multi-pass membrane protein</topology>
    </subcellularLocation>
</comment>
<evidence type="ECO:0000256" key="6">
    <source>
        <dbReference type="SAM" id="Phobius"/>
    </source>
</evidence>
<gene>
    <name evidence="7" type="ORF">RJT34_13890</name>
</gene>
<reference evidence="7 8" key="1">
    <citation type="submission" date="2024-01" db="EMBL/GenBank/DDBJ databases">
        <title>The genomes of 5 underutilized Papilionoideae crops provide insights into root nodulation and disease resistance.</title>
        <authorList>
            <person name="Yuan L."/>
        </authorList>
    </citation>
    <scope>NUCLEOTIDE SEQUENCE [LARGE SCALE GENOMIC DNA]</scope>
    <source>
        <strain evidence="7">LY-2023</strain>
        <tissue evidence="7">Leaf</tissue>
    </source>
</reference>
<evidence type="ECO:0000313" key="8">
    <source>
        <dbReference type="Proteomes" id="UP001359559"/>
    </source>
</evidence>
<protein>
    <recommendedName>
        <fullName evidence="9">Transmembrane protein 230</fullName>
    </recommendedName>
</protein>
<feature type="transmembrane region" description="Helical" evidence="6">
    <location>
        <begin position="149"/>
        <end position="170"/>
    </location>
</feature>
<evidence type="ECO:0000256" key="1">
    <source>
        <dbReference type="ARBA" id="ARBA00004141"/>
    </source>
</evidence>
<keyword evidence="3 6" id="KW-0812">Transmembrane</keyword>
<evidence type="ECO:0000256" key="5">
    <source>
        <dbReference type="ARBA" id="ARBA00023136"/>
    </source>
</evidence>
<dbReference type="AlphaFoldDB" id="A0AAN9PLW5"/>